<organism evidence="1">
    <name type="scientific">Anguilla anguilla</name>
    <name type="common">European freshwater eel</name>
    <name type="synonym">Muraena anguilla</name>
    <dbReference type="NCBI Taxonomy" id="7936"/>
    <lineage>
        <taxon>Eukaryota</taxon>
        <taxon>Metazoa</taxon>
        <taxon>Chordata</taxon>
        <taxon>Craniata</taxon>
        <taxon>Vertebrata</taxon>
        <taxon>Euteleostomi</taxon>
        <taxon>Actinopterygii</taxon>
        <taxon>Neopterygii</taxon>
        <taxon>Teleostei</taxon>
        <taxon>Anguilliformes</taxon>
        <taxon>Anguillidae</taxon>
        <taxon>Anguilla</taxon>
    </lineage>
</organism>
<name>A0A0E9TYL5_ANGAN</name>
<protein>
    <submittedName>
        <fullName evidence="1">Uncharacterized protein</fullName>
    </submittedName>
</protein>
<proteinExistence type="predicted"/>
<dbReference type="EMBL" id="GBXM01049926">
    <property type="protein sequence ID" value="JAH58651.1"/>
    <property type="molecule type" value="Transcribed_RNA"/>
</dbReference>
<reference evidence="1" key="2">
    <citation type="journal article" date="2015" name="Fish Shellfish Immunol.">
        <title>Early steps in the European eel (Anguilla anguilla)-Vibrio vulnificus interaction in the gills: Role of the RtxA13 toxin.</title>
        <authorList>
            <person name="Callol A."/>
            <person name="Pajuelo D."/>
            <person name="Ebbesson L."/>
            <person name="Teles M."/>
            <person name="MacKenzie S."/>
            <person name="Amaro C."/>
        </authorList>
    </citation>
    <scope>NUCLEOTIDE SEQUENCE</scope>
</reference>
<evidence type="ECO:0000313" key="1">
    <source>
        <dbReference type="EMBL" id="JAH58651.1"/>
    </source>
</evidence>
<sequence length="15" mass="1730">MVANYTLNKLILIHS</sequence>
<reference evidence="1" key="1">
    <citation type="submission" date="2014-11" db="EMBL/GenBank/DDBJ databases">
        <authorList>
            <person name="Amaro Gonzalez C."/>
        </authorList>
    </citation>
    <scope>NUCLEOTIDE SEQUENCE</scope>
</reference>
<accession>A0A0E9TYL5</accession>